<reference evidence="1" key="1">
    <citation type="submission" date="2020-09" db="EMBL/GenBank/DDBJ databases">
        <title>A novel bacterium of genus Paenibacillus, isolated from South China Sea.</title>
        <authorList>
            <person name="Huang H."/>
            <person name="Mo K."/>
            <person name="Hu Y."/>
        </authorList>
    </citation>
    <scope>NUCLEOTIDE SEQUENCE</scope>
    <source>
        <strain evidence="1">IB182363</strain>
    </source>
</reference>
<protein>
    <submittedName>
        <fullName evidence="1">Uncharacterized protein</fullName>
    </submittedName>
</protein>
<proteinExistence type="predicted"/>
<keyword evidence="2" id="KW-1185">Reference proteome</keyword>
<organism evidence="1 2">
    <name type="scientific">Paenibacillus oceani</name>
    <dbReference type="NCBI Taxonomy" id="2772510"/>
    <lineage>
        <taxon>Bacteria</taxon>
        <taxon>Bacillati</taxon>
        <taxon>Bacillota</taxon>
        <taxon>Bacilli</taxon>
        <taxon>Bacillales</taxon>
        <taxon>Paenibacillaceae</taxon>
        <taxon>Paenibacillus</taxon>
    </lineage>
</organism>
<sequence length="89" mass="10176">MKWDITDADMSHTKEHGFVGKVLFTIEGHRTNYEVTLHSTKGKEWSYSLNFARDSGIEKEIEAAEALLEEDDDFFDALVEAARSKLQQP</sequence>
<name>A0A927C388_9BACL</name>
<evidence type="ECO:0000313" key="1">
    <source>
        <dbReference type="EMBL" id="MBD2860503.1"/>
    </source>
</evidence>
<comment type="caution">
    <text evidence="1">The sequence shown here is derived from an EMBL/GenBank/DDBJ whole genome shotgun (WGS) entry which is preliminary data.</text>
</comment>
<dbReference type="AlphaFoldDB" id="A0A927C388"/>
<gene>
    <name evidence="1" type="ORF">IDH45_00695</name>
</gene>
<accession>A0A927C388</accession>
<evidence type="ECO:0000313" key="2">
    <source>
        <dbReference type="Proteomes" id="UP000639396"/>
    </source>
</evidence>
<dbReference type="EMBL" id="JACXJA010000001">
    <property type="protein sequence ID" value="MBD2860503.1"/>
    <property type="molecule type" value="Genomic_DNA"/>
</dbReference>
<dbReference type="Proteomes" id="UP000639396">
    <property type="component" value="Unassembled WGS sequence"/>
</dbReference>
<dbReference type="RefSeq" id="WP_190923694.1">
    <property type="nucleotide sequence ID" value="NZ_JACXJA010000001.1"/>
</dbReference>